<evidence type="ECO:0000256" key="4">
    <source>
        <dbReference type="ARBA" id="ARBA00022741"/>
    </source>
</evidence>
<evidence type="ECO:0000256" key="1">
    <source>
        <dbReference type="ARBA" id="ARBA00004202"/>
    </source>
</evidence>
<protein>
    <submittedName>
        <fullName evidence="8">Putative ABC transport system ATP-binding protein</fullName>
    </submittedName>
</protein>
<accession>A0A1G6N029</accession>
<dbReference type="CDD" id="cd03225">
    <property type="entry name" value="ABC_cobalt_CbiO_domain1"/>
    <property type="match status" value="1"/>
</dbReference>
<evidence type="ECO:0000259" key="7">
    <source>
        <dbReference type="PROSITE" id="PS50893"/>
    </source>
</evidence>
<dbReference type="SMART" id="SM00382">
    <property type="entry name" value="AAA"/>
    <property type="match status" value="1"/>
</dbReference>
<dbReference type="OrthoDB" id="9809450at2"/>
<dbReference type="GO" id="GO:0055085">
    <property type="term" value="P:transmembrane transport"/>
    <property type="evidence" value="ECO:0007669"/>
    <property type="project" value="InterPro"/>
</dbReference>
<evidence type="ECO:0000256" key="6">
    <source>
        <dbReference type="ARBA" id="ARBA00023136"/>
    </source>
</evidence>
<keyword evidence="9" id="KW-1185">Reference proteome</keyword>
<dbReference type="Gene3D" id="3.40.50.300">
    <property type="entry name" value="P-loop containing nucleotide triphosphate hydrolases"/>
    <property type="match status" value="1"/>
</dbReference>
<dbReference type="InterPro" id="IPR003593">
    <property type="entry name" value="AAA+_ATPase"/>
</dbReference>
<dbReference type="InterPro" id="IPR050166">
    <property type="entry name" value="ABC_transporter_ATP-bind"/>
</dbReference>
<dbReference type="GO" id="GO:0005524">
    <property type="term" value="F:ATP binding"/>
    <property type="evidence" value="ECO:0007669"/>
    <property type="project" value="UniProtKB-KW"/>
</dbReference>
<dbReference type="PANTHER" id="PTHR42788">
    <property type="entry name" value="TAURINE IMPORT ATP-BINDING PROTEIN-RELATED"/>
    <property type="match status" value="1"/>
</dbReference>
<dbReference type="InterPro" id="IPR003439">
    <property type="entry name" value="ABC_transporter-like_ATP-bd"/>
</dbReference>
<evidence type="ECO:0000256" key="3">
    <source>
        <dbReference type="ARBA" id="ARBA00022475"/>
    </source>
</evidence>
<keyword evidence="2" id="KW-0813">Transport</keyword>
<keyword evidence="6" id="KW-0472">Membrane</keyword>
<keyword evidence="3" id="KW-1003">Cell membrane</keyword>
<sequence length="208" mass="24237">MIEFVDVSKFYKDRCVFKDINFYVKEGQLVQVSGGFACGKTTLLKLICRLEKPTSGDVKIFGEPLSRIKYSRLMHLRRHMGVVFDDFGLIENLSVKAYLYLVTKLLKRKQYLEEAIDFFSLQNLLDTKIFNLSLSEKYRLALARILALRTPLVLLDEPFSYYKNKQELINMLKTLNENYKMTIIFTSYAPIESIDHLDIFNSCNVGEQ</sequence>
<dbReference type="GO" id="GO:0005886">
    <property type="term" value="C:plasma membrane"/>
    <property type="evidence" value="ECO:0007669"/>
    <property type="project" value="UniProtKB-SubCell"/>
</dbReference>
<evidence type="ECO:0000256" key="2">
    <source>
        <dbReference type="ARBA" id="ARBA00022448"/>
    </source>
</evidence>
<feature type="domain" description="ABC transporter" evidence="7">
    <location>
        <begin position="2"/>
        <end position="208"/>
    </location>
</feature>
<dbReference type="Pfam" id="PF00005">
    <property type="entry name" value="ABC_tran"/>
    <property type="match status" value="1"/>
</dbReference>
<comment type="subcellular location">
    <subcellularLocation>
        <location evidence="1">Cell membrane</location>
        <topology evidence="1">Peripheral membrane protein</topology>
    </subcellularLocation>
</comment>
<dbReference type="InterPro" id="IPR027417">
    <property type="entry name" value="P-loop_NTPase"/>
</dbReference>
<dbReference type="EMBL" id="FMYU01000007">
    <property type="protein sequence ID" value="SDC60495.1"/>
    <property type="molecule type" value="Genomic_DNA"/>
</dbReference>
<reference evidence="9" key="1">
    <citation type="submission" date="2016-10" db="EMBL/GenBank/DDBJ databases">
        <authorList>
            <person name="Varghese N."/>
            <person name="Submissions S."/>
        </authorList>
    </citation>
    <scope>NUCLEOTIDE SEQUENCE [LARGE SCALE GENOMIC DNA]</scope>
    <source>
        <strain evidence="9">DSM 8415</strain>
    </source>
</reference>
<gene>
    <name evidence="8" type="ORF">SAMN05660835_01060</name>
</gene>
<keyword evidence="5 8" id="KW-0067">ATP-binding</keyword>
<evidence type="ECO:0000256" key="5">
    <source>
        <dbReference type="ARBA" id="ARBA00022840"/>
    </source>
</evidence>
<dbReference type="AlphaFoldDB" id="A0A1G6N029"/>
<dbReference type="PROSITE" id="PS50893">
    <property type="entry name" value="ABC_TRANSPORTER_2"/>
    <property type="match status" value="1"/>
</dbReference>
<dbReference type="Proteomes" id="UP000199411">
    <property type="component" value="Unassembled WGS sequence"/>
</dbReference>
<evidence type="ECO:0000313" key="9">
    <source>
        <dbReference type="Proteomes" id="UP000199411"/>
    </source>
</evidence>
<dbReference type="RefSeq" id="WP_092128718.1">
    <property type="nucleotide sequence ID" value="NZ_FMYU01000007.1"/>
</dbReference>
<name>A0A1G6N029_9BACT</name>
<organism evidence="8 9">
    <name type="scientific">Desulfurella multipotens</name>
    <dbReference type="NCBI Taxonomy" id="79269"/>
    <lineage>
        <taxon>Bacteria</taxon>
        <taxon>Pseudomonadati</taxon>
        <taxon>Campylobacterota</taxon>
        <taxon>Desulfurellia</taxon>
        <taxon>Desulfurellales</taxon>
        <taxon>Desulfurellaceae</taxon>
        <taxon>Desulfurella</taxon>
    </lineage>
</organism>
<proteinExistence type="predicted"/>
<evidence type="ECO:0000313" key="8">
    <source>
        <dbReference type="EMBL" id="SDC60495.1"/>
    </source>
</evidence>
<dbReference type="GO" id="GO:0016887">
    <property type="term" value="F:ATP hydrolysis activity"/>
    <property type="evidence" value="ECO:0007669"/>
    <property type="project" value="InterPro"/>
</dbReference>
<dbReference type="PANTHER" id="PTHR42788:SF7">
    <property type="entry name" value="NITRATE ABC TRANSPORTER ATP-BINDING PROTEIN"/>
    <property type="match status" value="1"/>
</dbReference>
<dbReference type="InterPro" id="IPR015856">
    <property type="entry name" value="ABC_transpr_CbiO/EcfA_su"/>
</dbReference>
<dbReference type="SUPFAM" id="SSF52540">
    <property type="entry name" value="P-loop containing nucleoside triphosphate hydrolases"/>
    <property type="match status" value="1"/>
</dbReference>
<keyword evidence="4" id="KW-0547">Nucleotide-binding</keyword>